<accession>A0A3B0YXH6</accession>
<dbReference type="EMBL" id="UOFO01000034">
    <property type="protein sequence ID" value="VAW84131.1"/>
    <property type="molecule type" value="Genomic_DNA"/>
</dbReference>
<evidence type="ECO:0000313" key="2">
    <source>
        <dbReference type="EMBL" id="VAW84131.1"/>
    </source>
</evidence>
<name>A0A3B0YXH6_9ZZZZ</name>
<dbReference type="AlphaFoldDB" id="A0A3B0YXH6"/>
<gene>
    <name evidence="2" type="ORF">MNBD_GAMMA16-746</name>
</gene>
<keyword evidence="1" id="KW-1133">Transmembrane helix</keyword>
<protein>
    <submittedName>
        <fullName evidence="2">Uncharacterized protein</fullName>
    </submittedName>
</protein>
<proteinExistence type="predicted"/>
<sequence length="31" mass="3548">MSLAYESVVFSFFIGGVIGVFFALRVDKFDW</sequence>
<evidence type="ECO:0000256" key="1">
    <source>
        <dbReference type="SAM" id="Phobius"/>
    </source>
</evidence>
<keyword evidence="1" id="KW-0812">Transmembrane</keyword>
<reference evidence="2" key="1">
    <citation type="submission" date="2018-06" db="EMBL/GenBank/DDBJ databases">
        <authorList>
            <person name="Zhirakovskaya E."/>
        </authorList>
    </citation>
    <scope>NUCLEOTIDE SEQUENCE</scope>
</reference>
<organism evidence="2">
    <name type="scientific">hydrothermal vent metagenome</name>
    <dbReference type="NCBI Taxonomy" id="652676"/>
    <lineage>
        <taxon>unclassified sequences</taxon>
        <taxon>metagenomes</taxon>
        <taxon>ecological metagenomes</taxon>
    </lineage>
</organism>
<keyword evidence="1" id="KW-0472">Membrane</keyword>
<feature type="transmembrane region" description="Helical" evidence="1">
    <location>
        <begin position="7"/>
        <end position="26"/>
    </location>
</feature>